<dbReference type="Gene3D" id="1.20.144.10">
    <property type="entry name" value="Phosphatidic acid phosphatase type 2/haloperoxidase"/>
    <property type="match status" value="1"/>
</dbReference>
<dbReference type="Proteomes" id="UP000029714">
    <property type="component" value="Unassembled WGS sequence"/>
</dbReference>
<protein>
    <submittedName>
        <fullName evidence="4">Phosphatase PAP2 family protein</fullName>
    </submittedName>
</protein>
<dbReference type="Pfam" id="PF01569">
    <property type="entry name" value="PAP2"/>
    <property type="match status" value="1"/>
</dbReference>
<reference evidence="3 6" key="4">
    <citation type="submission" date="2019-12" db="EMBL/GenBank/DDBJ databases">
        <title>Multi-Generational Helicobacter saguini Isolates.</title>
        <authorList>
            <person name="Mannion A."/>
            <person name="Shen Z."/>
            <person name="Fox J.G."/>
        </authorList>
    </citation>
    <scope>NUCLEOTIDE SEQUENCE [LARGE SCALE GENOMIC DNA]</scope>
    <source>
        <strain evidence="3">16-048</strain>
        <strain evidence="6">16-048 (F4)</strain>
    </source>
</reference>
<feature type="transmembrane region" description="Helical" evidence="1">
    <location>
        <begin position="50"/>
        <end position="71"/>
    </location>
</feature>
<dbReference type="PANTHER" id="PTHR14969">
    <property type="entry name" value="SPHINGOSINE-1-PHOSPHATE PHOSPHOHYDROLASE"/>
    <property type="match status" value="1"/>
</dbReference>
<dbReference type="PANTHER" id="PTHR14969:SF13">
    <property type="entry name" value="AT30094P"/>
    <property type="match status" value="1"/>
</dbReference>
<reference evidence="4 5" key="2">
    <citation type="journal article" date="2016" name="Infect. Immun.">
        <title>Helicobacter saguini, a Novel Helicobacter Isolated from Cotton-Top Tamarins with Ulcerative Colitis, Has Proinflammatory Properties and Induces Typhlocolitis and Dysplasia in Gnotobiotic IL-10-/- Mice.</title>
        <authorList>
            <person name="Shen Z."/>
            <person name="Mannion A."/>
            <person name="Whary M.T."/>
            <person name="Muthupalani S."/>
            <person name="Sheh A."/>
            <person name="Feng Y."/>
            <person name="Gong G."/>
            <person name="Vandamme P."/>
            <person name="Holcombe H.R."/>
            <person name="Paster B.J."/>
            <person name="Fox J.G."/>
        </authorList>
    </citation>
    <scope>NUCLEOTIDE SEQUENCE [LARGE SCALE GENOMIC DNA]</scope>
    <source>
        <strain evidence="4 5">MIT 97-6194</strain>
    </source>
</reference>
<feature type="transmembrane region" description="Helical" evidence="1">
    <location>
        <begin position="145"/>
        <end position="162"/>
    </location>
</feature>
<dbReference type="InterPro" id="IPR036938">
    <property type="entry name" value="PAP2/HPO_sf"/>
</dbReference>
<evidence type="ECO:0000259" key="2">
    <source>
        <dbReference type="SMART" id="SM00014"/>
    </source>
</evidence>
<gene>
    <name evidence="3" type="ORF">DCO61_01055</name>
    <name evidence="4" type="ORF">LS64_000155</name>
</gene>
<name>A0A347VR55_9HELI</name>
<dbReference type="EMBL" id="QBIU01000001">
    <property type="protein sequence ID" value="MWV68655.1"/>
    <property type="molecule type" value="Genomic_DNA"/>
</dbReference>
<keyword evidence="5" id="KW-1185">Reference proteome</keyword>
<evidence type="ECO:0000256" key="1">
    <source>
        <dbReference type="SAM" id="Phobius"/>
    </source>
</evidence>
<keyword evidence="1" id="KW-0472">Membrane</keyword>
<dbReference type="SMART" id="SM00014">
    <property type="entry name" value="acidPPc"/>
    <property type="match status" value="1"/>
</dbReference>
<dbReference type="EMBL" id="JRMP02000001">
    <property type="protein sequence ID" value="TLD95822.1"/>
    <property type="molecule type" value="Genomic_DNA"/>
</dbReference>
<dbReference type="Proteomes" id="UP000477070">
    <property type="component" value="Unassembled WGS sequence"/>
</dbReference>
<accession>A0A347VR55</accession>
<comment type="caution">
    <text evidence="4">The sequence shown here is derived from an EMBL/GenBank/DDBJ whole genome shotgun (WGS) entry which is preliminary data.</text>
</comment>
<dbReference type="AlphaFoldDB" id="A0A347VR55"/>
<keyword evidence="1" id="KW-0812">Transmembrane</keyword>
<evidence type="ECO:0000313" key="3">
    <source>
        <dbReference type="EMBL" id="MWV68655.1"/>
    </source>
</evidence>
<reference evidence="4 5" key="1">
    <citation type="journal article" date="2014" name="Genome Announc.">
        <title>Draft genome sequences of eight enterohepatic helicobacter species isolated from both laboratory and wild rodents.</title>
        <authorList>
            <person name="Sheh A."/>
            <person name="Shen Z."/>
            <person name="Fox J.G."/>
        </authorList>
    </citation>
    <scope>NUCLEOTIDE SEQUENCE [LARGE SCALE GENOMIC DNA]</scope>
    <source>
        <strain evidence="4 5">MIT 97-6194</strain>
    </source>
</reference>
<evidence type="ECO:0000313" key="5">
    <source>
        <dbReference type="Proteomes" id="UP000029714"/>
    </source>
</evidence>
<feature type="transmembrane region" description="Helical" evidence="1">
    <location>
        <begin position="121"/>
        <end position="139"/>
    </location>
</feature>
<evidence type="ECO:0000313" key="4">
    <source>
        <dbReference type="EMBL" id="TLD95822.1"/>
    </source>
</evidence>
<feature type="transmembrane region" description="Helical" evidence="1">
    <location>
        <begin position="23"/>
        <end position="43"/>
    </location>
</feature>
<feature type="domain" description="Phosphatidic acid phosphatase type 2/haloperoxidase" evidence="2">
    <location>
        <begin position="48"/>
        <end position="162"/>
    </location>
</feature>
<sequence>MFVLPIEIISFFLNLKPFSQSGVATYGDIMQFFIFFILIFLIIKKDKLGILQLFISSIIALGIMLLLKHYFSTTLRFYHENIARISQRPDVLSDFDGFPSGHTTAAFIACGFIWAKFGVKFGLIAFIFAAFVGLSRIYVMRHTTLQVICGAILGFFTAFIVVKKLTFKQKSSTQNLTKKEKNAEN</sequence>
<dbReference type="SUPFAM" id="SSF48317">
    <property type="entry name" value="Acid phosphatase/Vanadium-dependent haloperoxidase"/>
    <property type="match status" value="1"/>
</dbReference>
<dbReference type="RefSeq" id="WP_052062357.1">
    <property type="nucleotide sequence ID" value="NZ_JRMP02000001.1"/>
</dbReference>
<evidence type="ECO:0000313" key="6">
    <source>
        <dbReference type="Proteomes" id="UP000477070"/>
    </source>
</evidence>
<proteinExistence type="predicted"/>
<dbReference type="InterPro" id="IPR000326">
    <property type="entry name" value="PAP2/HPO"/>
</dbReference>
<organism evidence="4 5">
    <name type="scientific">Helicobacter saguini</name>
    <dbReference type="NCBI Taxonomy" id="1548018"/>
    <lineage>
        <taxon>Bacteria</taxon>
        <taxon>Pseudomonadati</taxon>
        <taxon>Campylobacterota</taxon>
        <taxon>Epsilonproteobacteria</taxon>
        <taxon>Campylobacterales</taxon>
        <taxon>Helicobacteraceae</taxon>
        <taxon>Helicobacter</taxon>
    </lineage>
</organism>
<reference evidence="4" key="3">
    <citation type="submission" date="2018-04" db="EMBL/GenBank/DDBJ databases">
        <authorList>
            <person name="Sheh A."/>
            <person name="Shen Z."/>
            <person name="Mannion A.J."/>
            <person name="Fox J.G."/>
        </authorList>
    </citation>
    <scope>NUCLEOTIDE SEQUENCE</scope>
    <source>
        <strain evidence="4">MIT 97-6194</strain>
    </source>
</reference>
<keyword evidence="1" id="KW-1133">Transmembrane helix</keyword>
<dbReference type="OrthoDB" id="9780507at2"/>